<dbReference type="EMBL" id="LANX01000001">
    <property type="protein sequence ID" value="KJV69104.1"/>
    <property type="molecule type" value="Genomic_DNA"/>
</dbReference>
<dbReference type="PANTHER" id="PTHR33711">
    <property type="entry name" value="DIOXYGENASE, PUTATIVE (AFU_ORTHOLOGUE AFUA_2G02910)-RELATED"/>
    <property type="match status" value="1"/>
</dbReference>
<dbReference type="CDD" id="cd03459">
    <property type="entry name" value="3_4-PCD"/>
    <property type="match status" value="1"/>
</dbReference>
<keyword evidence="3" id="KW-0560">Oxidoreductase</keyword>
<keyword evidence="2 5" id="KW-0223">Dioxygenase</keyword>
<evidence type="ECO:0000256" key="1">
    <source>
        <dbReference type="ARBA" id="ARBA00007825"/>
    </source>
</evidence>
<dbReference type="InterPro" id="IPR050770">
    <property type="entry name" value="Intradiol_RC_Dioxygenase"/>
</dbReference>
<dbReference type="SUPFAM" id="SSF49482">
    <property type="entry name" value="Aromatic compound dioxygenase"/>
    <property type="match status" value="1"/>
</dbReference>
<accession>A0A0F3NQE4</accession>
<dbReference type="GO" id="GO:0018578">
    <property type="term" value="F:protocatechuate 3,4-dioxygenase activity"/>
    <property type="evidence" value="ECO:0007669"/>
    <property type="project" value="InterPro"/>
</dbReference>
<dbReference type="STRING" id="1359163.NLO413_0480"/>
<dbReference type="RefSeq" id="WP_045809362.1">
    <property type="nucleotide sequence ID" value="NZ_LANX01000001.1"/>
</dbReference>
<sequence>MRYMFRILVIVFVIFAFEVNAIDPVIMNCVETPEIYNIQDKPKDFYMSNNLRRKVGSAVTAKGELIYIVGRVTDVNCIPVENVNVFMWQANTYGIYQNDFNGTEIHTDNKYDENFSGSGKATTDNLGNYSFITVMPGKYSNRVPHVNFMLQHPEFLEFYTEMFFSEYNNLVDPVLNRMVSPHLRKLLIAQYTVNDLGIKIYRFNITLGEQSTYKTNKYGK</sequence>
<dbReference type="PANTHER" id="PTHR33711:SF10">
    <property type="entry name" value="INTRADIOL RING-CLEAVAGE DIOXYGENASES DOMAIN-CONTAINING PROTEIN"/>
    <property type="match status" value="1"/>
</dbReference>
<evidence type="ECO:0000256" key="3">
    <source>
        <dbReference type="ARBA" id="ARBA00023002"/>
    </source>
</evidence>
<keyword evidence="6" id="KW-1185">Reference proteome</keyword>
<dbReference type="Pfam" id="PF00775">
    <property type="entry name" value="Dioxygenase_C"/>
    <property type="match status" value="1"/>
</dbReference>
<comment type="similarity">
    <text evidence="1">Belongs to the intradiol ring-cleavage dioxygenase family.</text>
</comment>
<name>A0A0F3NQE4_9RICK</name>
<evidence type="ECO:0000313" key="5">
    <source>
        <dbReference type="EMBL" id="KJV69104.1"/>
    </source>
</evidence>
<protein>
    <submittedName>
        <fullName evidence="5">Dioxygenase family protein</fullName>
    </submittedName>
</protein>
<proteinExistence type="inferred from homology"/>
<organism evidence="5 6">
    <name type="scientific">Candidatus Neoehrlichia procyonis str. RAC413</name>
    <dbReference type="NCBI Taxonomy" id="1359163"/>
    <lineage>
        <taxon>Bacteria</taxon>
        <taxon>Pseudomonadati</taxon>
        <taxon>Pseudomonadota</taxon>
        <taxon>Alphaproteobacteria</taxon>
        <taxon>Rickettsiales</taxon>
        <taxon>Anaplasmataceae</taxon>
        <taxon>Candidatus Neoehrlichia</taxon>
    </lineage>
</organism>
<comment type="caution">
    <text evidence="5">The sequence shown here is derived from an EMBL/GenBank/DDBJ whole genome shotgun (WGS) entry which is preliminary data.</text>
</comment>
<dbReference type="InterPro" id="IPR039387">
    <property type="entry name" value="3_4-PCD"/>
</dbReference>
<evidence type="ECO:0000256" key="2">
    <source>
        <dbReference type="ARBA" id="ARBA00022964"/>
    </source>
</evidence>
<reference evidence="5 6" key="1">
    <citation type="submission" date="2015-02" db="EMBL/GenBank/DDBJ databases">
        <title>Genome Sequencing of Rickettsiales.</title>
        <authorList>
            <person name="Daugherty S.C."/>
            <person name="Su Q."/>
            <person name="Abolude K."/>
            <person name="Beier-Sexton M."/>
            <person name="Carlyon J.A."/>
            <person name="Carter R."/>
            <person name="Day N.P."/>
            <person name="Dumler S.J."/>
            <person name="Dyachenko V."/>
            <person name="Godinez A."/>
            <person name="Kurtti T.J."/>
            <person name="Lichay M."/>
            <person name="Mullins K.E."/>
            <person name="Ott S."/>
            <person name="Pappas-Brown V."/>
            <person name="Paris D.H."/>
            <person name="Patel P."/>
            <person name="Richards A.L."/>
            <person name="Sadzewicz L."/>
            <person name="Sears K."/>
            <person name="Seidman D."/>
            <person name="Sengamalay N."/>
            <person name="Stenos J."/>
            <person name="Tallon L.J."/>
            <person name="Vincent G."/>
            <person name="Fraser C.M."/>
            <person name="Munderloh U."/>
            <person name="Dunning-Hotopp J.C."/>
        </authorList>
    </citation>
    <scope>NUCLEOTIDE SEQUENCE [LARGE SCALE GENOMIC DNA]</scope>
    <source>
        <strain evidence="5 6">RAC413</strain>
    </source>
</reference>
<feature type="domain" description="Intradiol ring-cleavage dioxygenases" evidence="4">
    <location>
        <begin position="60"/>
        <end position="207"/>
    </location>
</feature>
<evidence type="ECO:0000259" key="4">
    <source>
        <dbReference type="Pfam" id="PF00775"/>
    </source>
</evidence>
<dbReference type="AlphaFoldDB" id="A0A0F3NQE4"/>
<gene>
    <name evidence="5" type="ORF">NLO413_0480</name>
</gene>
<dbReference type="Gene3D" id="2.60.130.10">
    <property type="entry name" value="Aromatic compound dioxygenase"/>
    <property type="match status" value="1"/>
</dbReference>
<dbReference type="Proteomes" id="UP000033562">
    <property type="component" value="Unassembled WGS sequence"/>
</dbReference>
<dbReference type="InterPro" id="IPR000627">
    <property type="entry name" value="Intradiol_dOase_C"/>
</dbReference>
<dbReference type="GO" id="GO:0008199">
    <property type="term" value="F:ferric iron binding"/>
    <property type="evidence" value="ECO:0007669"/>
    <property type="project" value="InterPro"/>
</dbReference>
<evidence type="ECO:0000313" key="6">
    <source>
        <dbReference type="Proteomes" id="UP000033562"/>
    </source>
</evidence>
<dbReference type="InterPro" id="IPR015889">
    <property type="entry name" value="Intradiol_dOase_core"/>
</dbReference>
<dbReference type="PATRIC" id="fig|1359163.3.peg.470"/>